<reference evidence="1" key="1">
    <citation type="submission" date="2020-02" db="EMBL/GenBank/DDBJ databases">
        <authorList>
            <person name="Meier V. D."/>
        </authorList>
    </citation>
    <scope>NUCLEOTIDE SEQUENCE</scope>
    <source>
        <strain evidence="1">AVDCRST_MAG05</strain>
    </source>
</reference>
<sequence>MGKRPLAFSFSRRRWMDGGAAKKGSVPSMAARVALLACAALMTSGCSRGEQGLVLG</sequence>
<organism evidence="1">
    <name type="scientific">uncultured Rubrobacteraceae bacterium</name>
    <dbReference type="NCBI Taxonomy" id="349277"/>
    <lineage>
        <taxon>Bacteria</taxon>
        <taxon>Bacillati</taxon>
        <taxon>Actinomycetota</taxon>
        <taxon>Rubrobacteria</taxon>
        <taxon>Rubrobacterales</taxon>
        <taxon>Rubrobacteraceae</taxon>
        <taxon>environmental samples</taxon>
    </lineage>
</organism>
<dbReference type="AlphaFoldDB" id="A0A6J4SAU2"/>
<proteinExistence type="predicted"/>
<protein>
    <submittedName>
        <fullName evidence="1">Uncharacterized protein</fullName>
    </submittedName>
</protein>
<evidence type="ECO:0000313" key="1">
    <source>
        <dbReference type="EMBL" id="CAA9489442.1"/>
    </source>
</evidence>
<name>A0A6J4SAU2_9ACTN</name>
<gene>
    <name evidence="1" type="ORF">AVDCRST_MAG05-1791</name>
</gene>
<dbReference type="EMBL" id="CADCVM010000194">
    <property type="protein sequence ID" value="CAA9489442.1"/>
    <property type="molecule type" value="Genomic_DNA"/>
</dbReference>
<accession>A0A6J4SAU2</accession>